<protein>
    <submittedName>
        <fullName evidence="1">Uncharacterized protein</fullName>
    </submittedName>
</protein>
<dbReference type="AlphaFoldDB" id="A0A0F9J3F0"/>
<accession>A0A0F9J3F0</accession>
<gene>
    <name evidence="1" type="ORF">LCGC14_1504930</name>
</gene>
<comment type="caution">
    <text evidence="1">The sequence shown here is derived from an EMBL/GenBank/DDBJ whole genome shotgun (WGS) entry which is preliminary data.</text>
</comment>
<evidence type="ECO:0000313" key="1">
    <source>
        <dbReference type="EMBL" id="KKM64083.1"/>
    </source>
</evidence>
<organism evidence="1">
    <name type="scientific">marine sediment metagenome</name>
    <dbReference type="NCBI Taxonomy" id="412755"/>
    <lineage>
        <taxon>unclassified sequences</taxon>
        <taxon>metagenomes</taxon>
        <taxon>ecological metagenomes</taxon>
    </lineage>
</organism>
<dbReference type="EMBL" id="LAZR01010972">
    <property type="protein sequence ID" value="KKM64083.1"/>
    <property type="molecule type" value="Genomic_DNA"/>
</dbReference>
<name>A0A0F9J3F0_9ZZZZ</name>
<proteinExistence type="predicted"/>
<sequence length="250" mass="26347">MAATTRIHARDTAVYIDEFDFNAVLVSAEITIDNDLGEVTAFNDTDATFVEGKAGVTASLAGLWSLTSPSFDPQMFTDIVTPQQVGIYPRGVATDALRGFEFEGVLTEQPRGSTTDSAISLNLTYEGKNNLVRTYVMDKDTSLSASGNTSAIQVGAVSATQEIYGVIRAFSVSGGPGTLDIVIASDDVEGFGGTPETQLTFTQLSAVGEEVKFSGAGAITDDWWRVEYTVAGGGTWSVLVTLGIRTATIA</sequence>
<reference evidence="1" key="1">
    <citation type="journal article" date="2015" name="Nature">
        <title>Complex archaea that bridge the gap between prokaryotes and eukaryotes.</title>
        <authorList>
            <person name="Spang A."/>
            <person name="Saw J.H."/>
            <person name="Jorgensen S.L."/>
            <person name="Zaremba-Niedzwiedzka K."/>
            <person name="Martijn J."/>
            <person name="Lind A.E."/>
            <person name="van Eijk R."/>
            <person name="Schleper C."/>
            <person name="Guy L."/>
            <person name="Ettema T.J."/>
        </authorList>
    </citation>
    <scope>NUCLEOTIDE SEQUENCE</scope>
</reference>